<dbReference type="Proteomes" id="UP001299068">
    <property type="component" value="Unassembled WGS sequence"/>
</dbReference>
<dbReference type="SUPFAM" id="SSF55729">
    <property type="entry name" value="Acyl-CoA N-acyltransferases (Nat)"/>
    <property type="match status" value="1"/>
</dbReference>
<protein>
    <submittedName>
        <fullName evidence="2">GNAT family N-acetyltransferase</fullName>
    </submittedName>
</protein>
<dbReference type="PROSITE" id="PS51186">
    <property type="entry name" value="GNAT"/>
    <property type="match status" value="1"/>
</dbReference>
<dbReference type="RefSeq" id="WP_221861030.1">
    <property type="nucleotide sequence ID" value="NZ_JAIKTU010000006.1"/>
</dbReference>
<accession>A0ABS7KYI6</accession>
<feature type="domain" description="N-acetyltransferase" evidence="1">
    <location>
        <begin position="146"/>
        <end position="285"/>
    </location>
</feature>
<gene>
    <name evidence="2" type="ORF">K5V21_09310</name>
</gene>
<proteinExistence type="predicted"/>
<dbReference type="InterPro" id="IPR016181">
    <property type="entry name" value="Acyl_CoA_acyltransferase"/>
</dbReference>
<organism evidence="2 3">
    <name type="scientific">Clostridium sardiniense</name>
    <name type="common">Clostridium absonum</name>
    <dbReference type="NCBI Taxonomy" id="29369"/>
    <lineage>
        <taxon>Bacteria</taxon>
        <taxon>Bacillati</taxon>
        <taxon>Bacillota</taxon>
        <taxon>Clostridia</taxon>
        <taxon>Eubacteriales</taxon>
        <taxon>Clostridiaceae</taxon>
        <taxon>Clostridium</taxon>
    </lineage>
</organism>
<dbReference type="EMBL" id="JAIKTU010000006">
    <property type="protein sequence ID" value="MBY0755658.1"/>
    <property type="molecule type" value="Genomic_DNA"/>
</dbReference>
<dbReference type="Pfam" id="PF00583">
    <property type="entry name" value="Acetyltransf_1"/>
    <property type="match status" value="1"/>
</dbReference>
<evidence type="ECO:0000259" key="1">
    <source>
        <dbReference type="PROSITE" id="PS51186"/>
    </source>
</evidence>
<dbReference type="CDD" id="cd04301">
    <property type="entry name" value="NAT_SF"/>
    <property type="match status" value="1"/>
</dbReference>
<keyword evidence="3" id="KW-1185">Reference proteome</keyword>
<dbReference type="Gene3D" id="3.40.630.30">
    <property type="match status" value="1"/>
</dbReference>
<sequence length="285" mass="34519">MVHYEKLNNKNFSNLTTLVNEFFYINKYRYNIISLYNDLNFIKRMFYKNQIIMILFDNQYIGYIYFEQSSIDTIVINDLYIKNEFVKLVNIDNIKKFENKIIAYQTYEDEITKEILINNCFSKSRITKLLKYDLYSKIKISNNTNISFRTFIPNTDEELRCKIQNEIFNDTGREPLHIKDIKYEESQKYYKKDLCIFILLNNKEIGYGQIVYNKNMYMVVNFGILKKYRGLGYGQYLLEYLINLSYDIKLSELYIRVDYSNYKALNLYNKIGFKFIGYYNTWIKA</sequence>
<name>A0ABS7KYI6_CLOSR</name>
<evidence type="ECO:0000313" key="2">
    <source>
        <dbReference type="EMBL" id="MBY0755658.1"/>
    </source>
</evidence>
<evidence type="ECO:0000313" key="3">
    <source>
        <dbReference type="Proteomes" id="UP001299068"/>
    </source>
</evidence>
<dbReference type="InterPro" id="IPR000182">
    <property type="entry name" value="GNAT_dom"/>
</dbReference>
<reference evidence="2 3" key="1">
    <citation type="journal article" date="2021" name="Cell Host Microbe">
        <title>in vivo commensal control of Clostridioides difficile virulence.</title>
        <authorList>
            <person name="Girinathan B.P."/>
            <person name="Dibenedetto N."/>
            <person name="Worley J.N."/>
            <person name="Peltier J."/>
            <person name="Arrieta-Ortiz M.L."/>
            <person name="Rupa Christinal Immanuel S."/>
            <person name="Lavin R."/>
            <person name="Delaney M.L."/>
            <person name="Cummins C."/>
            <person name="Hoffmann M."/>
            <person name="Luo Y."/>
            <person name="Gonzalez-Escalona N."/>
            <person name="Allard M."/>
            <person name="Onderdonk A.B."/>
            <person name="Gerber G.K."/>
            <person name="Sonenshein A.L."/>
            <person name="Baliga N."/>
            <person name="Dupuy B."/>
            <person name="Bry L."/>
        </authorList>
    </citation>
    <scope>NUCLEOTIDE SEQUENCE [LARGE SCALE GENOMIC DNA]</scope>
    <source>
        <strain evidence="2 3">DSM 599</strain>
    </source>
</reference>
<comment type="caution">
    <text evidence="2">The sequence shown here is derived from an EMBL/GenBank/DDBJ whole genome shotgun (WGS) entry which is preliminary data.</text>
</comment>